<dbReference type="Proteomes" id="UP001317779">
    <property type="component" value="Chromosome"/>
</dbReference>
<keyword evidence="3" id="KW-1185">Reference proteome</keyword>
<dbReference type="Gene3D" id="1.10.1220.170">
    <property type="match status" value="1"/>
</dbReference>
<accession>A0ABM8E2R6</accession>
<proteinExistence type="predicted"/>
<evidence type="ECO:0000313" key="2">
    <source>
        <dbReference type="EMBL" id="BDV32257.1"/>
    </source>
</evidence>
<name>A0ABM8E2R6_9MICO</name>
<feature type="compositionally biased region" description="Basic and acidic residues" evidence="1">
    <location>
        <begin position="40"/>
        <end position="52"/>
    </location>
</feature>
<organism evidence="2 3">
    <name type="scientific">Microbacterium terricola</name>
    <dbReference type="NCBI Taxonomy" id="344163"/>
    <lineage>
        <taxon>Bacteria</taxon>
        <taxon>Bacillati</taxon>
        <taxon>Actinomycetota</taxon>
        <taxon>Actinomycetes</taxon>
        <taxon>Micrococcales</taxon>
        <taxon>Microbacteriaceae</taxon>
        <taxon>Microbacterium</taxon>
    </lineage>
</organism>
<sequence length="60" mass="6730">MDEPILPEAEEARRRTNVTRKHSGSPPRDETLFWSAQPGVREDAIDARRQDAMGETLPAA</sequence>
<evidence type="ECO:0000256" key="1">
    <source>
        <dbReference type="SAM" id="MobiDB-lite"/>
    </source>
</evidence>
<evidence type="ECO:0000313" key="3">
    <source>
        <dbReference type="Proteomes" id="UP001317779"/>
    </source>
</evidence>
<reference evidence="2 3" key="1">
    <citation type="submission" date="2022-12" db="EMBL/GenBank/DDBJ databases">
        <title>Microbacterium terricola strain KV-448 chromosome, complete genome.</title>
        <authorList>
            <person name="Oshima T."/>
            <person name="Moriya T."/>
            <person name="Bessho Y."/>
        </authorList>
    </citation>
    <scope>NUCLEOTIDE SEQUENCE [LARGE SCALE GENOMIC DNA]</scope>
    <source>
        <strain evidence="2 3">KV-448</strain>
    </source>
</reference>
<dbReference type="EMBL" id="AP027141">
    <property type="protein sequence ID" value="BDV32257.1"/>
    <property type="molecule type" value="Genomic_DNA"/>
</dbReference>
<gene>
    <name evidence="2" type="ORF">Microterr_29170</name>
</gene>
<dbReference type="RefSeq" id="WP_263797084.1">
    <property type="nucleotide sequence ID" value="NZ_AP027141.1"/>
</dbReference>
<feature type="region of interest" description="Disordered" evidence="1">
    <location>
        <begin position="1"/>
        <end position="60"/>
    </location>
</feature>
<protein>
    <submittedName>
        <fullName evidence="2">Uncharacterized protein</fullName>
    </submittedName>
</protein>